<evidence type="ECO:0000313" key="3">
    <source>
        <dbReference type="EMBL" id="AEY61414.1"/>
    </source>
</evidence>
<dbReference type="GO" id="GO:0005783">
    <property type="term" value="C:endoplasmic reticulum"/>
    <property type="evidence" value="ECO:0007669"/>
    <property type="project" value="TreeGrafter"/>
</dbReference>
<accession>V9IM20</accession>
<protein>
    <submittedName>
        <fullName evidence="3">FAS-associated factor 1</fullName>
    </submittedName>
</protein>
<evidence type="ECO:0000256" key="1">
    <source>
        <dbReference type="SAM" id="MobiDB-lite"/>
    </source>
</evidence>
<feature type="region of interest" description="Disordered" evidence="1">
    <location>
        <begin position="56"/>
        <end position="121"/>
    </location>
</feature>
<organism evidence="3">
    <name type="scientific">Apis cerana</name>
    <name type="common">Indian honeybee</name>
    <dbReference type="NCBI Taxonomy" id="7461"/>
    <lineage>
        <taxon>Eukaryota</taxon>
        <taxon>Metazoa</taxon>
        <taxon>Ecdysozoa</taxon>
        <taxon>Arthropoda</taxon>
        <taxon>Hexapoda</taxon>
        <taxon>Insecta</taxon>
        <taxon>Pterygota</taxon>
        <taxon>Neoptera</taxon>
        <taxon>Endopterygota</taxon>
        <taxon>Hymenoptera</taxon>
        <taxon>Apocrita</taxon>
        <taxon>Aculeata</taxon>
        <taxon>Apoidea</taxon>
        <taxon>Anthophila</taxon>
        <taxon>Apidae</taxon>
        <taxon>Apis</taxon>
    </lineage>
</organism>
<dbReference type="InterPro" id="IPR049483">
    <property type="entry name" value="FAF1_2-like_UAS"/>
</dbReference>
<dbReference type="GO" id="GO:0043130">
    <property type="term" value="F:ubiquitin binding"/>
    <property type="evidence" value="ECO:0007669"/>
    <property type="project" value="TreeGrafter"/>
</dbReference>
<dbReference type="Pfam" id="PF21021">
    <property type="entry name" value="FAF1"/>
    <property type="match status" value="1"/>
</dbReference>
<dbReference type="PANTHER" id="PTHR23322">
    <property type="entry name" value="FAS-ASSOCIATED PROTEIN"/>
    <property type="match status" value="1"/>
</dbReference>
<evidence type="ECO:0000259" key="2">
    <source>
        <dbReference type="Pfam" id="PF21021"/>
    </source>
</evidence>
<sequence>MENIDVDTLPALVIIMRARSITEMFTVIHANVGVNELLTNLIHVVEVFQEQRRTDIGVEEERQARERVKQEQDRAYQESLAADRAKEEAKQMQEELEKQRKEQAENERLAEEARKKLIDRR</sequence>
<dbReference type="GO" id="GO:0005634">
    <property type="term" value="C:nucleus"/>
    <property type="evidence" value="ECO:0007669"/>
    <property type="project" value="TreeGrafter"/>
</dbReference>
<reference evidence="3" key="1">
    <citation type="submission" date="2011-11" db="EMBL/GenBank/DDBJ databases">
        <title>Decoding the brain transcriptome of the Eastern honeybee (Apis cerana) based on pyrosequencing.</title>
        <authorList>
            <person name="Sun L."/>
            <person name="Zheng H."/>
            <person name="Wang Y."/>
            <person name="Xie X."/>
            <person name="Zhu Y."/>
            <person name="Gu W."/>
            <person name="Wang S."/>
        </authorList>
    </citation>
    <scope>NUCLEOTIDE SEQUENCE</scope>
    <source>
        <tissue evidence="3">Brain</tissue>
    </source>
</reference>
<name>V9IM20_APICE</name>
<dbReference type="AlphaFoldDB" id="V9IM20"/>
<dbReference type="EMBL" id="JR051053">
    <property type="protein sequence ID" value="AEY61414.1"/>
    <property type="molecule type" value="mRNA"/>
</dbReference>
<dbReference type="PANTHER" id="PTHR23322:SF96">
    <property type="entry name" value="FAS-ASSOCIATED FACTOR 1"/>
    <property type="match status" value="1"/>
</dbReference>
<dbReference type="InterPro" id="IPR050730">
    <property type="entry name" value="UBX_domain-protein"/>
</dbReference>
<dbReference type="GO" id="GO:0036503">
    <property type="term" value="P:ERAD pathway"/>
    <property type="evidence" value="ECO:0007669"/>
    <property type="project" value="TreeGrafter"/>
</dbReference>
<proteinExistence type="evidence at transcript level"/>
<dbReference type="Gene3D" id="3.40.30.10">
    <property type="entry name" value="Glutaredoxin"/>
    <property type="match status" value="1"/>
</dbReference>
<gene>
    <name evidence="3" type="ORF">ACCB12274</name>
</gene>
<feature type="domain" description="Fas-associated factor 1/2-like UAS" evidence="2">
    <location>
        <begin position="1"/>
        <end position="43"/>
    </location>
</feature>